<dbReference type="EMBL" id="DSDK01000571">
    <property type="protein sequence ID" value="HDR52020.1"/>
    <property type="molecule type" value="Genomic_DNA"/>
</dbReference>
<dbReference type="GO" id="GO:0005524">
    <property type="term" value="F:ATP binding"/>
    <property type="evidence" value="ECO:0007669"/>
    <property type="project" value="InterPro"/>
</dbReference>
<dbReference type="Proteomes" id="UP000886047">
    <property type="component" value="Unassembled WGS sequence"/>
</dbReference>
<evidence type="ECO:0000259" key="1">
    <source>
        <dbReference type="Pfam" id="PF03412"/>
    </source>
</evidence>
<gene>
    <name evidence="2" type="ORF">ENN90_10460</name>
</gene>
<accession>A0A831LM68</accession>
<feature type="domain" description="Peptidase C39" evidence="1">
    <location>
        <begin position="4"/>
        <end position="49"/>
    </location>
</feature>
<dbReference type="GO" id="GO:0008233">
    <property type="term" value="F:peptidase activity"/>
    <property type="evidence" value="ECO:0007669"/>
    <property type="project" value="InterPro"/>
</dbReference>
<dbReference type="InterPro" id="IPR005074">
    <property type="entry name" value="Peptidase_C39"/>
</dbReference>
<evidence type="ECO:0000313" key="2">
    <source>
        <dbReference type="EMBL" id="HDR52020.1"/>
    </source>
</evidence>
<dbReference type="GO" id="GO:0006508">
    <property type="term" value="P:proteolysis"/>
    <property type="evidence" value="ECO:0007669"/>
    <property type="project" value="InterPro"/>
</dbReference>
<sequence length="49" mass="5814">MPKFPHYLQPDTMDCGPTCLRIVAKYFGRHYNLETLRELTWKTREGVSL</sequence>
<protein>
    <recommendedName>
        <fullName evidence="1">Peptidase C39 domain-containing protein</fullName>
    </recommendedName>
</protein>
<reference evidence="2" key="1">
    <citation type="journal article" date="2020" name="mSystems">
        <title>Genome- and Community-Level Interaction Insights into Carbon Utilization and Element Cycling Functions of Hydrothermarchaeota in Hydrothermal Sediment.</title>
        <authorList>
            <person name="Zhou Z."/>
            <person name="Liu Y."/>
            <person name="Xu W."/>
            <person name="Pan J."/>
            <person name="Luo Z.H."/>
            <person name="Li M."/>
        </authorList>
    </citation>
    <scope>NUCLEOTIDE SEQUENCE [LARGE SCALE GENOMIC DNA]</scope>
    <source>
        <strain evidence="2">SpSt-1217</strain>
    </source>
</reference>
<name>A0A831LM68_9BACT</name>
<organism evidence="2">
    <name type="scientific">Mariniphaga anaerophila</name>
    <dbReference type="NCBI Taxonomy" id="1484053"/>
    <lineage>
        <taxon>Bacteria</taxon>
        <taxon>Pseudomonadati</taxon>
        <taxon>Bacteroidota</taxon>
        <taxon>Bacteroidia</taxon>
        <taxon>Marinilabiliales</taxon>
        <taxon>Prolixibacteraceae</taxon>
        <taxon>Mariniphaga</taxon>
    </lineage>
</organism>
<dbReference type="GO" id="GO:0016020">
    <property type="term" value="C:membrane"/>
    <property type="evidence" value="ECO:0007669"/>
    <property type="project" value="InterPro"/>
</dbReference>
<comment type="caution">
    <text evidence="2">The sequence shown here is derived from an EMBL/GenBank/DDBJ whole genome shotgun (WGS) entry which is preliminary data.</text>
</comment>
<dbReference type="Pfam" id="PF03412">
    <property type="entry name" value="Peptidase_C39"/>
    <property type="match status" value="1"/>
</dbReference>
<proteinExistence type="predicted"/>
<dbReference type="Gene3D" id="3.90.70.10">
    <property type="entry name" value="Cysteine proteinases"/>
    <property type="match status" value="1"/>
</dbReference>
<dbReference type="AlphaFoldDB" id="A0A831LM68"/>
<feature type="non-terminal residue" evidence="2">
    <location>
        <position position="49"/>
    </location>
</feature>